<sequence>MRKILWKLLLLGIVSSLTAGVLSGCGQETKAKTSSQEKTETTETKKGKSEVRSAEEKPGMTVSEHPQFISDGVRRLVLVQDGNEIFNLSKEPADYKMDFDYWEILNPYDETATVNTETMYTLFDMLKEMDLTAPVAVEDGVDTGITGTTTKITIDFVNTQDADTAKQTKYADSTATLLIGSADGEGNRYAAVEGYEGAVYRVPSALLDAVYGLNPFDYILKVPALINIETVESVEIQTGGKTYTMEPSQDRYKMNGKKVEKEEFTDVYQALLTVMLDSEIEEGSQPEGDREEKLRVVYHRNTEEAPQVELVYYSYADTYDSISINGSEHFLVRSADVDTLREQIEKAF</sequence>
<dbReference type="PROSITE" id="PS51257">
    <property type="entry name" value="PROKAR_LIPOPROTEIN"/>
    <property type="match status" value="1"/>
</dbReference>
<dbReference type="RefSeq" id="WP_065544385.1">
    <property type="nucleotide sequence ID" value="NZ_CP015405.2"/>
</dbReference>
<organism evidence="3 4">
    <name type="scientific">Blautia pseudococcoides</name>
    <dbReference type="NCBI Taxonomy" id="1796616"/>
    <lineage>
        <taxon>Bacteria</taxon>
        <taxon>Bacillati</taxon>
        <taxon>Bacillota</taxon>
        <taxon>Clostridia</taxon>
        <taxon>Lachnospirales</taxon>
        <taxon>Lachnospiraceae</taxon>
        <taxon>Blautia</taxon>
    </lineage>
</organism>
<reference evidence="3" key="1">
    <citation type="submission" date="2017-04" db="EMBL/GenBank/DDBJ databases">
        <title>Complete Genome Sequences of Twelve Strains of a Stable Defined Moderately Diverse Mouse Microbiota 2 (sDMDMm2).</title>
        <authorList>
            <person name="Uchimura Y."/>
            <person name="Wyss M."/>
            <person name="Brugiroux S."/>
            <person name="Limenitakis J.P."/>
            <person name="Stecher B."/>
            <person name="McCoy K.D."/>
            <person name="Macpherson A.J."/>
        </authorList>
    </citation>
    <scope>NUCLEOTIDE SEQUENCE</scope>
    <source>
        <strain evidence="3">YL58</strain>
    </source>
</reference>
<keyword evidence="4" id="KW-1185">Reference proteome</keyword>
<dbReference type="OrthoDB" id="1976218at2"/>
<proteinExistence type="predicted"/>
<dbReference type="STRING" id="1796616.A4V09_22635"/>
<evidence type="ECO:0000256" key="2">
    <source>
        <dbReference type="SAM" id="SignalP"/>
    </source>
</evidence>
<name>A0A1C7IF73_9FIRM</name>
<dbReference type="Proteomes" id="UP000092574">
    <property type="component" value="Chromosome"/>
</dbReference>
<dbReference type="AlphaFoldDB" id="A0A1C7IF73"/>
<feature type="region of interest" description="Disordered" evidence="1">
    <location>
        <begin position="25"/>
        <end position="64"/>
    </location>
</feature>
<dbReference type="KEGG" id="byl:A4V09_22635"/>
<evidence type="ECO:0000313" key="4">
    <source>
        <dbReference type="Proteomes" id="UP000092574"/>
    </source>
</evidence>
<feature type="signal peptide" evidence="2">
    <location>
        <begin position="1"/>
        <end position="19"/>
    </location>
</feature>
<evidence type="ECO:0000256" key="1">
    <source>
        <dbReference type="SAM" id="MobiDB-lite"/>
    </source>
</evidence>
<feature type="compositionally biased region" description="Basic and acidic residues" evidence="1">
    <location>
        <begin position="29"/>
        <end position="58"/>
    </location>
</feature>
<feature type="chain" id="PRO_5038872014" description="DUF4340 domain-containing protein" evidence="2">
    <location>
        <begin position="20"/>
        <end position="348"/>
    </location>
</feature>
<gene>
    <name evidence="3" type="ORF">A4V09_22635</name>
</gene>
<accession>A0A1C7IF73</accession>
<keyword evidence="2" id="KW-0732">Signal</keyword>
<dbReference type="EMBL" id="CP015405">
    <property type="protein sequence ID" value="ANU78301.1"/>
    <property type="molecule type" value="Genomic_DNA"/>
</dbReference>
<evidence type="ECO:0008006" key="5">
    <source>
        <dbReference type="Google" id="ProtNLM"/>
    </source>
</evidence>
<evidence type="ECO:0000313" key="3">
    <source>
        <dbReference type="EMBL" id="ANU78301.1"/>
    </source>
</evidence>
<protein>
    <recommendedName>
        <fullName evidence="5">DUF4340 domain-containing protein</fullName>
    </recommendedName>
</protein>